<evidence type="ECO:0000313" key="1">
    <source>
        <dbReference type="EMBL" id="MPC95730.1"/>
    </source>
</evidence>
<accession>A0A5B7JG48</accession>
<name>A0A5B7JG48_PORTR</name>
<organism evidence="1 2">
    <name type="scientific">Portunus trituberculatus</name>
    <name type="common">Swimming crab</name>
    <name type="synonym">Neptunus trituberculatus</name>
    <dbReference type="NCBI Taxonomy" id="210409"/>
    <lineage>
        <taxon>Eukaryota</taxon>
        <taxon>Metazoa</taxon>
        <taxon>Ecdysozoa</taxon>
        <taxon>Arthropoda</taxon>
        <taxon>Crustacea</taxon>
        <taxon>Multicrustacea</taxon>
        <taxon>Malacostraca</taxon>
        <taxon>Eumalacostraca</taxon>
        <taxon>Eucarida</taxon>
        <taxon>Decapoda</taxon>
        <taxon>Pleocyemata</taxon>
        <taxon>Brachyura</taxon>
        <taxon>Eubrachyura</taxon>
        <taxon>Portunoidea</taxon>
        <taxon>Portunidae</taxon>
        <taxon>Portuninae</taxon>
        <taxon>Portunus</taxon>
    </lineage>
</organism>
<gene>
    <name evidence="1" type="ORF">E2C01_090955</name>
</gene>
<proteinExistence type="predicted"/>
<dbReference type="Proteomes" id="UP000324222">
    <property type="component" value="Unassembled WGS sequence"/>
</dbReference>
<keyword evidence="2" id="KW-1185">Reference proteome</keyword>
<reference evidence="1 2" key="1">
    <citation type="submission" date="2019-05" db="EMBL/GenBank/DDBJ databases">
        <title>Another draft genome of Portunus trituberculatus and its Hox gene families provides insights of decapod evolution.</title>
        <authorList>
            <person name="Jeong J.-H."/>
            <person name="Song I."/>
            <person name="Kim S."/>
            <person name="Choi T."/>
            <person name="Kim D."/>
            <person name="Ryu S."/>
            <person name="Kim W."/>
        </authorList>
    </citation>
    <scope>NUCLEOTIDE SEQUENCE [LARGE SCALE GENOMIC DNA]</scope>
    <source>
        <tissue evidence="1">Muscle</tissue>
    </source>
</reference>
<evidence type="ECO:0000313" key="2">
    <source>
        <dbReference type="Proteomes" id="UP000324222"/>
    </source>
</evidence>
<dbReference type="EMBL" id="VSRR010103351">
    <property type="protein sequence ID" value="MPC95730.1"/>
    <property type="molecule type" value="Genomic_DNA"/>
</dbReference>
<sequence>MLEEFLILVPFCTEVGHIASGMSLNSLKYAVRTAWEMLQHHIPLRNSADFFGKIPGGMNEVPTPISVVRHKPTRRRDLADLRN</sequence>
<protein>
    <submittedName>
        <fullName evidence="1">Uncharacterized protein</fullName>
    </submittedName>
</protein>
<dbReference type="AlphaFoldDB" id="A0A5B7JG48"/>
<comment type="caution">
    <text evidence="1">The sequence shown here is derived from an EMBL/GenBank/DDBJ whole genome shotgun (WGS) entry which is preliminary data.</text>
</comment>